<reference evidence="5" key="1">
    <citation type="journal article" date="2019" name="Nat. Commun.">
        <title>The genome of broomcorn millet.</title>
        <authorList>
            <person name="Zou C."/>
            <person name="Miki D."/>
            <person name="Li D."/>
            <person name="Tang Q."/>
            <person name="Xiao L."/>
            <person name="Rajput S."/>
            <person name="Deng P."/>
            <person name="Jia W."/>
            <person name="Huang R."/>
            <person name="Zhang M."/>
            <person name="Sun Y."/>
            <person name="Hu J."/>
            <person name="Fu X."/>
            <person name="Schnable P.S."/>
            <person name="Li F."/>
            <person name="Zhang H."/>
            <person name="Feng B."/>
            <person name="Zhu X."/>
            <person name="Liu R."/>
            <person name="Schnable J.C."/>
            <person name="Zhu J.-K."/>
            <person name="Zhang H."/>
        </authorList>
    </citation>
    <scope>NUCLEOTIDE SEQUENCE [LARGE SCALE GENOMIC DNA]</scope>
</reference>
<dbReference type="InterPro" id="IPR042178">
    <property type="entry name" value="Serpin_sf_1"/>
</dbReference>
<evidence type="ECO:0000256" key="1">
    <source>
        <dbReference type="ARBA" id="ARBA00009500"/>
    </source>
</evidence>
<dbReference type="Proteomes" id="UP000275267">
    <property type="component" value="Unassembled WGS sequence"/>
</dbReference>
<organism evidence="4 5">
    <name type="scientific">Panicum miliaceum</name>
    <name type="common">Proso millet</name>
    <name type="synonym">Broomcorn millet</name>
    <dbReference type="NCBI Taxonomy" id="4540"/>
    <lineage>
        <taxon>Eukaryota</taxon>
        <taxon>Viridiplantae</taxon>
        <taxon>Streptophyta</taxon>
        <taxon>Embryophyta</taxon>
        <taxon>Tracheophyta</taxon>
        <taxon>Spermatophyta</taxon>
        <taxon>Magnoliopsida</taxon>
        <taxon>Liliopsida</taxon>
        <taxon>Poales</taxon>
        <taxon>Poaceae</taxon>
        <taxon>PACMAD clade</taxon>
        <taxon>Panicoideae</taxon>
        <taxon>Panicodae</taxon>
        <taxon>Paniceae</taxon>
        <taxon>Panicinae</taxon>
        <taxon>Panicum</taxon>
        <taxon>Panicum sect. Panicum</taxon>
    </lineage>
</organism>
<name>A0A3L6SIR2_PANMI</name>
<protein>
    <submittedName>
        <fullName evidence="4">Serpin-Z1-like</fullName>
    </submittedName>
</protein>
<comment type="caution">
    <text evidence="4">The sequence shown here is derived from an EMBL/GenBank/DDBJ whole genome shotgun (WGS) entry which is preliminary data.</text>
</comment>
<dbReference type="InterPro" id="IPR042185">
    <property type="entry name" value="Serpin_sf_2"/>
</dbReference>
<dbReference type="AlphaFoldDB" id="A0A3L6SIR2"/>
<gene>
    <name evidence="4" type="ORF">C2845_PM07G24080</name>
</gene>
<dbReference type="InterPro" id="IPR000215">
    <property type="entry name" value="Serpin_fam"/>
</dbReference>
<dbReference type="GO" id="GO:0005615">
    <property type="term" value="C:extracellular space"/>
    <property type="evidence" value="ECO:0007669"/>
    <property type="project" value="InterPro"/>
</dbReference>
<dbReference type="Pfam" id="PF00079">
    <property type="entry name" value="Serpin"/>
    <property type="match status" value="1"/>
</dbReference>
<keyword evidence="5" id="KW-1185">Reference proteome</keyword>
<dbReference type="SUPFAM" id="SSF56574">
    <property type="entry name" value="Serpins"/>
    <property type="match status" value="1"/>
</dbReference>
<dbReference type="STRING" id="4540.A0A3L6SIR2"/>
<dbReference type="GO" id="GO:0004867">
    <property type="term" value="F:serine-type endopeptidase inhibitor activity"/>
    <property type="evidence" value="ECO:0007669"/>
    <property type="project" value="InterPro"/>
</dbReference>
<evidence type="ECO:0000313" key="4">
    <source>
        <dbReference type="EMBL" id="RLN22481.1"/>
    </source>
</evidence>
<dbReference type="InterPro" id="IPR023796">
    <property type="entry name" value="Serpin_dom"/>
</dbReference>
<dbReference type="InterPro" id="IPR036186">
    <property type="entry name" value="Serpin_sf"/>
</dbReference>
<dbReference type="PANTHER" id="PTHR11461">
    <property type="entry name" value="SERINE PROTEASE INHIBITOR, SERPIN"/>
    <property type="match status" value="1"/>
</dbReference>
<comment type="similarity">
    <text evidence="1 2">Belongs to the serpin family.</text>
</comment>
<accession>A0A3L6SIR2</accession>
<evidence type="ECO:0000313" key="5">
    <source>
        <dbReference type="Proteomes" id="UP000275267"/>
    </source>
</evidence>
<dbReference type="SMART" id="SM00093">
    <property type="entry name" value="SERPIN"/>
    <property type="match status" value="1"/>
</dbReference>
<sequence length="237" mass="26016">MQHTAAARDVATFSARVLAADNTGGGGGPAVRYANGIWVDAALRFKDAYARVAAEHFRAEARPAPFKSRPEDARLQIIQWIESATAGRIKNLLPPGSIDRFTPAVLANALYFKGVWERKFDASLTQDGAFYLPTGGHVGVPFMSSTRKQYIATRPGYKVLRLPYARGREHRAFSMYVYLPDAHDGLPNLLQELGSDPVALLESSATLTAKVPVREFRCPGSKCRARPRPRRRCGTSG</sequence>
<dbReference type="EMBL" id="PQIB02000004">
    <property type="protein sequence ID" value="RLN22481.1"/>
    <property type="molecule type" value="Genomic_DNA"/>
</dbReference>
<feature type="domain" description="Serpin" evidence="3">
    <location>
        <begin position="2"/>
        <end position="229"/>
    </location>
</feature>
<evidence type="ECO:0000256" key="2">
    <source>
        <dbReference type="RuleBase" id="RU000411"/>
    </source>
</evidence>
<dbReference type="OrthoDB" id="1063785at2759"/>
<dbReference type="PANTHER" id="PTHR11461:SF306">
    <property type="entry name" value="SERPIN-Z1"/>
    <property type="match status" value="1"/>
</dbReference>
<proteinExistence type="inferred from homology"/>
<evidence type="ECO:0000259" key="3">
    <source>
        <dbReference type="SMART" id="SM00093"/>
    </source>
</evidence>
<dbReference type="Gene3D" id="3.30.497.10">
    <property type="entry name" value="Antithrombin, subunit I, domain 2"/>
    <property type="match status" value="1"/>
</dbReference>
<dbReference type="Gene3D" id="2.30.39.10">
    <property type="entry name" value="Alpha-1-antitrypsin, domain 1"/>
    <property type="match status" value="1"/>
</dbReference>